<feature type="chain" id="PRO_5003380865" evidence="2">
    <location>
        <begin position="20"/>
        <end position="202"/>
    </location>
</feature>
<dbReference type="RefSeq" id="WP_007574471.1">
    <property type="nucleotide sequence ID" value="NZ_BPTS01000001.1"/>
</dbReference>
<protein>
    <submittedName>
        <fullName evidence="3">Outer membrane lipoprotein carrier protein</fullName>
    </submittedName>
</protein>
<gene>
    <name evidence="3" type="ORF">Premu_1695</name>
</gene>
<proteinExistence type="predicted"/>
<accession>F8N5D5</accession>
<dbReference type="AlphaFoldDB" id="F8N5D5"/>
<dbReference type="Gene3D" id="2.50.20.10">
    <property type="entry name" value="Lipoprotein localisation LolA/LolB/LppX"/>
    <property type="match status" value="1"/>
</dbReference>
<organism evidence="3 4">
    <name type="scientific">Hallella multisaccharivorax DSM 17128</name>
    <dbReference type="NCBI Taxonomy" id="688246"/>
    <lineage>
        <taxon>Bacteria</taxon>
        <taxon>Pseudomonadati</taxon>
        <taxon>Bacteroidota</taxon>
        <taxon>Bacteroidia</taxon>
        <taxon>Bacteroidales</taxon>
        <taxon>Prevotellaceae</taxon>
        <taxon>Hallella</taxon>
    </lineage>
</organism>
<evidence type="ECO:0000256" key="2">
    <source>
        <dbReference type="SAM" id="SignalP"/>
    </source>
</evidence>
<evidence type="ECO:0000313" key="4">
    <source>
        <dbReference type="Proteomes" id="UP000002772"/>
    </source>
</evidence>
<keyword evidence="3" id="KW-0449">Lipoprotein</keyword>
<keyword evidence="1 2" id="KW-0732">Signal</keyword>
<keyword evidence="4" id="KW-1185">Reference proteome</keyword>
<dbReference type="InterPro" id="IPR029046">
    <property type="entry name" value="LolA/LolB/LppX"/>
</dbReference>
<sequence>MKKSLVLNILLLLCISVFAQGSKQAMEVLDKTAAVVGRNGGAQADFTVSGKKVGTQTGTIAIKGNMFQARTKKAVVWYNGKTQWSYLKMTNEVNISTPTEAKRMSMNPCTFISMYKNGYKLSMTKAGGNYIVHMIAENKQRSVQEAYITINKGSYKPSEVKMRQGRDWTTITIRNFVAKDQPDSKFSFNAKDFPKADVIDLR</sequence>
<evidence type="ECO:0000313" key="3">
    <source>
        <dbReference type="EMBL" id="EGN57100.1"/>
    </source>
</evidence>
<evidence type="ECO:0000256" key="1">
    <source>
        <dbReference type="ARBA" id="ARBA00022729"/>
    </source>
</evidence>
<dbReference type="EMBL" id="GL945017">
    <property type="protein sequence ID" value="EGN57100.1"/>
    <property type="molecule type" value="Genomic_DNA"/>
</dbReference>
<dbReference type="Pfam" id="PF16584">
    <property type="entry name" value="LolA_2"/>
    <property type="match status" value="1"/>
</dbReference>
<dbReference type="HOGENOM" id="CLU_105362_1_0_10"/>
<dbReference type="CDD" id="cd16325">
    <property type="entry name" value="LolA"/>
    <property type="match status" value="1"/>
</dbReference>
<reference evidence="4" key="1">
    <citation type="journal article" date="2011" name="Stand. Genomic Sci.">
        <title>Non-contiguous finished genome sequence of the opportunistic oral pathogen Prevotella multisaccharivorax type strain (PPPA20).</title>
        <authorList>
            <person name="Pati A."/>
            <person name="Gronow S."/>
            <person name="Lu M."/>
            <person name="Lapidus A."/>
            <person name="Nolan M."/>
            <person name="Lucas S."/>
            <person name="Hammon N."/>
            <person name="Deshpande S."/>
            <person name="Cheng J.F."/>
            <person name="Tapia R."/>
            <person name="Han C."/>
            <person name="Goodwin L."/>
            <person name="Pitluck S."/>
            <person name="Liolios K."/>
            <person name="Pagani I."/>
            <person name="Mavromatis K."/>
            <person name="Mikhailova N."/>
            <person name="Huntemann M."/>
            <person name="Chen A."/>
            <person name="Palaniappan K."/>
            <person name="Land M."/>
            <person name="Hauser L."/>
            <person name="Detter J.C."/>
            <person name="Brambilla E.M."/>
            <person name="Rohde M."/>
            <person name="Goker M."/>
            <person name="Woyke T."/>
            <person name="Bristow J."/>
            <person name="Eisen J.A."/>
            <person name="Markowitz V."/>
            <person name="Hugenholtz P."/>
            <person name="Kyrpides N.C."/>
            <person name="Klenk H.P."/>
            <person name="Ivanova N."/>
        </authorList>
    </citation>
    <scope>NUCLEOTIDE SEQUENCE [LARGE SCALE GENOMIC DNA]</scope>
    <source>
        <strain evidence="4">DSM 17128</strain>
    </source>
</reference>
<name>F8N5D5_9BACT</name>
<dbReference type="STRING" id="688246.Premu_1695"/>
<dbReference type="InterPro" id="IPR004564">
    <property type="entry name" value="OM_lipoprot_carrier_LolA-like"/>
</dbReference>
<dbReference type="SUPFAM" id="SSF89392">
    <property type="entry name" value="Prokaryotic lipoproteins and lipoprotein localization factors"/>
    <property type="match status" value="1"/>
</dbReference>
<feature type="signal peptide" evidence="2">
    <location>
        <begin position="1"/>
        <end position="19"/>
    </location>
</feature>
<dbReference type="Proteomes" id="UP000002772">
    <property type="component" value="Unassembled WGS sequence"/>
</dbReference>
<dbReference type="OrthoDB" id="9810685at2"/>
<dbReference type="eggNOG" id="COG2834">
    <property type="taxonomic scope" value="Bacteria"/>
</dbReference>